<reference evidence="1 2" key="1">
    <citation type="submission" date="2019-01" db="EMBL/GenBank/DDBJ databases">
        <authorList>
            <person name="Chen W.-M."/>
        </authorList>
    </citation>
    <scope>NUCLEOTIDE SEQUENCE [LARGE SCALE GENOMIC DNA]</scope>
    <source>
        <strain evidence="1 2">FSY-15</strain>
    </source>
</reference>
<gene>
    <name evidence="1" type="ORF">EOJ36_08655</name>
</gene>
<accession>A0A437PS26</accession>
<dbReference type="AlphaFoldDB" id="A0A437PS26"/>
<evidence type="ECO:0000313" key="1">
    <source>
        <dbReference type="EMBL" id="RVU25065.1"/>
    </source>
</evidence>
<dbReference type="EMBL" id="SACY01000003">
    <property type="protein sequence ID" value="RVU25065.1"/>
    <property type="molecule type" value="Genomic_DNA"/>
</dbReference>
<evidence type="ECO:0000313" key="2">
    <source>
        <dbReference type="Proteomes" id="UP000282832"/>
    </source>
</evidence>
<comment type="caution">
    <text evidence="1">The sequence shown here is derived from an EMBL/GenBank/DDBJ whole genome shotgun (WGS) entry which is preliminary data.</text>
</comment>
<protein>
    <submittedName>
        <fullName evidence="1">Uncharacterized protein</fullName>
    </submittedName>
</protein>
<organism evidence="1 2">
    <name type="scientific">Sandaracinomonas limnophila</name>
    <dbReference type="NCBI Taxonomy" id="1862386"/>
    <lineage>
        <taxon>Bacteria</taxon>
        <taxon>Pseudomonadati</taxon>
        <taxon>Bacteroidota</taxon>
        <taxon>Cytophagia</taxon>
        <taxon>Cytophagales</taxon>
        <taxon>Flectobacillaceae</taxon>
        <taxon>Sandaracinomonas</taxon>
    </lineage>
</organism>
<dbReference type="Proteomes" id="UP000282832">
    <property type="component" value="Unassembled WGS sequence"/>
</dbReference>
<keyword evidence="2" id="KW-1185">Reference proteome</keyword>
<proteinExistence type="predicted"/>
<sequence length="93" mass="11169">MTNLEDLGKLNSHPHWYLDEILEDRIIYRSNYINDTLASIEIIKRPDRERLYALFKGLDFPQGVEVIFENEIPKETYLEMVVYLSMNYYTYLA</sequence>
<name>A0A437PS26_9BACT</name>
<dbReference type="RefSeq" id="WP_127804377.1">
    <property type="nucleotide sequence ID" value="NZ_SACY01000003.1"/>
</dbReference>